<proteinExistence type="predicted"/>
<dbReference type="GO" id="GO:0016832">
    <property type="term" value="F:aldehyde-lyase activity"/>
    <property type="evidence" value="ECO:0007669"/>
    <property type="project" value="TreeGrafter"/>
</dbReference>
<dbReference type="Gene3D" id="3.40.225.10">
    <property type="entry name" value="Class II aldolase/adducin N-terminal domain"/>
    <property type="match status" value="1"/>
</dbReference>
<dbReference type="GO" id="GO:0046872">
    <property type="term" value="F:metal ion binding"/>
    <property type="evidence" value="ECO:0007669"/>
    <property type="project" value="UniProtKB-KW"/>
</dbReference>
<protein>
    <recommendedName>
        <fullName evidence="3">Class II aldolase/adducin N-terminal domain-containing protein</fullName>
    </recommendedName>
</protein>
<dbReference type="InterPro" id="IPR001303">
    <property type="entry name" value="Aldolase_II/adducin_N"/>
</dbReference>
<evidence type="ECO:0000256" key="1">
    <source>
        <dbReference type="ARBA" id="ARBA00022723"/>
    </source>
</evidence>
<dbReference type="GO" id="GO:0019323">
    <property type="term" value="P:pentose catabolic process"/>
    <property type="evidence" value="ECO:0007669"/>
    <property type="project" value="TreeGrafter"/>
</dbReference>
<keyword evidence="1" id="KW-0479">Metal-binding</keyword>
<gene>
    <name evidence="4" type="ORF">FJY68_09075</name>
</gene>
<evidence type="ECO:0000313" key="5">
    <source>
        <dbReference type="Proteomes" id="UP000779900"/>
    </source>
</evidence>
<dbReference type="EMBL" id="VGIR01000054">
    <property type="protein sequence ID" value="MBM3331984.1"/>
    <property type="molecule type" value="Genomic_DNA"/>
</dbReference>
<dbReference type="GO" id="GO:0005829">
    <property type="term" value="C:cytosol"/>
    <property type="evidence" value="ECO:0007669"/>
    <property type="project" value="TreeGrafter"/>
</dbReference>
<dbReference type="Proteomes" id="UP000779900">
    <property type="component" value="Unassembled WGS sequence"/>
</dbReference>
<evidence type="ECO:0000313" key="4">
    <source>
        <dbReference type="EMBL" id="MBM3331984.1"/>
    </source>
</evidence>
<dbReference type="Pfam" id="PF00596">
    <property type="entry name" value="Aldolase_II"/>
    <property type="match status" value="1"/>
</dbReference>
<organism evidence="4 5">
    <name type="scientific">candidate division WOR-3 bacterium</name>
    <dbReference type="NCBI Taxonomy" id="2052148"/>
    <lineage>
        <taxon>Bacteria</taxon>
        <taxon>Bacteria division WOR-3</taxon>
    </lineage>
</organism>
<sequence>MMMVMNTATAAQLQKIVKPYADDIALVAGELARRGWAEANAGNISVRLSDGPILSSLLVKRANTRMRDLARNPTECLCLLTFGAGDRSYSVLPKGTQPSSELPTHVAVHDMLARFRHHDRVVVHTHPTALISLTHRFQDQKRLVRMLLGTCTEAPVLLQDRLTAIPFLPPGSSSLGRATATALEQFSAVIWPGHGIVAVGPTAASALDLVELAGKAAQIALTLGSHAGLSPAQQKAVRRAARLE</sequence>
<dbReference type="InterPro" id="IPR036409">
    <property type="entry name" value="Aldolase_II/adducin_N_sf"/>
</dbReference>
<keyword evidence="2" id="KW-0456">Lyase</keyword>
<dbReference type="SMART" id="SM01007">
    <property type="entry name" value="Aldolase_II"/>
    <property type="match status" value="1"/>
</dbReference>
<evidence type="ECO:0000259" key="3">
    <source>
        <dbReference type="SMART" id="SM01007"/>
    </source>
</evidence>
<name>A0A937XGH3_UNCW3</name>
<dbReference type="AlphaFoldDB" id="A0A937XGH3"/>
<dbReference type="InterPro" id="IPR050197">
    <property type="entry name" value="Aldolase_class_II_sugar_metab"/>
</dbReference>
<reference evidence="4" key="1">
    <citation type="submission" date="2019-03" db="EMBL/GenBank/DDBJ databases">
        <title>Lake Tanganyika Metagenome-Assembled Genomes (MAGs).</title>
        <authorList>
            <person name="Tran P."/>
        </authorList>
    </citation>
    <scope>NUCLEOTIDE SEQUENCE</scope>
    <source>
        <strain evidence="4">K_DeepCast_150m_m2_040</strain>
    </source>
</reference>
<comment type="caution">
    <text evidence="4">The sequence shown here is derived from an EMBL/GenBank/DDBJ whole genome shotgun (WGS) entry which is preliminary data.</text>
</comment>
<accession>A0A937XGH3</accession>
<dbReference type="SUPFAM" id="SSF53639">
    <property type="entry name" value="AraD/HMP-PK domain-like"/>
    <property type="match status" value="1"/>
</dbReference>
<dbReference type="PANTHER" id="PTHR22789:SF0">
    <property type="entry name" value="3-OXO-TETRONATE 4-PHOSPHATE DECARBOXYLASE-RELATED"/>
    <property type="match status" value="1"/>
</dbReference>
<dbReference type="PANTHER" id="PTHR22789">
    <property type="entry name" value="FUCULOSE PHOSPHATE ALDOLASE"/>
    <property type="match status" value="1"/>
</dbReference>
<feature type="domain" description="Class II aldolase/adducin N-terminal" evidence="3">
    <location>
        <begin position="22"/>
        <end position="221"/>
    </location>
</feature>
<evidence type="ECO:0000256" key="2">
    <source>
        <dbReference type="ARBA" id="ARBA00023239"/>
    </source>
</evidence>